<dbReference type="EMBL" id="CM046388">
    <property type="protein sequence ID" value="KAI8572006.1"/>
    <property type="molecule type" value="Genomic_DNA"/>
</dbReference>
<name>A0ACC0Q2F4_RHOML</name>
<protein>
    <submittedName>
        <fullName evidence="1">Uncharacterized protein</fullName>
    </submittedName>
</protein>
<reference evidence="1" key="1">
    <citation type="submission" date="2022-02" db="EMBL/GenBank/DDBJ databases">
        <title>Plant Genome Project.</title>
        <authorList>
            <person name="Zhang R.-G."/>
        </authorList>
    </citation>
    <scope>NUCLEOTIDE SEQUENCE</scope>
    <source>
        <strain evidence="1">AT1</strain>
    </source>
</reference>
<accession>A0ACC0Q2F4</accession>
<comment type="caution">
    <text evidence="1">The sequence shown here is derived from an EMBL/GenBank/DDBJ whole genome shotgun (WGS) entry which is preliminary data.</text>
</comment>
<organism evidence="1 2">
    <name type="scientific">Rhododendron molle</name>
    <name type="common">Chinese azalea</name>
    <name type="synonym">Azalea mollis</name>
    <dbReference type="NCBI Taxonomy" id="49168"/>
    <lineage>
        <taxon>Eukaryota</taxon>
        <taxon>Viridiplantae</taxon>
        <taxon>Streptophyta</taxon>
        <taxon>Embryophyta</taxon>
        <taxon>Tracheophyta</taxon>
        <taxon>Spermatophyta</taxon>
        <taxon>Magnoliopsida</taxon>
        <taxon>eudicotyledons</taxon>
        <taxon>Gunneridae</taxon>
        <taxon>Pentapetalae</taxon>
        <taxon>asterids</taxon>
        <taxon>Ericales</taxon>
        <taxon>Ericaceae</taxon>
        <taxon>Ericoideae</taxon>
        <taxon>Rhodoreae</taxon>
        <taxon>Rhododendron</taxon>
    </lineage>
</organism>
<evidence type="ECO:0000313" key="1">
    <source>
        <dbReference type="EMBL" id="KAI8572006.1"/>
    </source>
</evidence>
<dbReference type="Proteomes" id="UP001062846">
    <property type="component" value="Chromosome 1"/>
</dbReference>
<proteinExistence type="predicted"/>
<keyword evidence="2" id="KW-1185">Reference proteome</keyword>
<sequence length="67" mass="7643">MSDHVWNVPINDLELDAEVFVKFLAALDLDFLSYLLIIMLPTFGIPSCCLPYGRRQCKDIQLVLMIA</sequence>
<gene>
    <name evidence="1" type="ORF">RHMOL_Rhmol01G0165200</name>
</gene>
<evidence type="ECO:0000313" key="2">
    <source>
        <dbReference type="Proteomes" id="UP001062846"/>
    </source>
</evidence>